<name>A0A845SUC8_9FIRM</name>
<reference evidence="1 2" key="1">
    <citation type="submission" date="2019-06" db="EMBL/GenBank/DDBJ databases">
        <title>Draft genome sequences of 15 bacterial species constituting the stable defined intestinal microbiota of the GM15 gnotobiotic mouse model.</title>
        <authorList>
            <person name="Elie C."/>
            <person name="Mathieu A."/>
            <person name="Saliou A."/>
            <person name="Darnaud M."/>
            <person name="Leulier F."/>
            <person name="Tamellini A."/>
        </authorList>
    </citation>
    <scope>NUCLEOTIDE SEQUENCE [LARGE SCALE GENOMIC DNA]</scope>
    <source>
        <strain evidence="1 2">JM4-15</strain>
    </source>
</reference>
<dbReference type="Proteomes" id="UP000462501">
    <property type="component" value="Unassembled WGS sequence"/>
</dbReference>
<sequence>MLSPPLLGATVLGARQYVRRGIVSLNLPHCSRHSRLKFFAKLFFKKAEGYSSPGERLRVIRRRISSTSLRRFFGRRR</sequence>
<proteinExistence type="predicted"/>
<accession>A0A845SUC8</accession>
<organism evidence="1 2">
    <name type="scientific">Anaerotruncus colihominis</name>
    <dbReference type="NCBI Taxonomy" id="169435"/>
    <lineage>
        <taxon>Bacteria</taxon>
        <taxon>Bacillati</taxon>
        <taxon>Bacillota</taxon>
        <taxon>Clostridia</taxon>
        <taxon>Eubacteriales</taxon>
        <taxon>Oscillospiraceae</taxon>
        <taxon>Anaerotruncus</taxon>
    </lineage>
</organism>
<evidence type="ECO:0000313" key="1">
    <source>
        <dbReference type="EMBL" id="NDO38050.1"/>
    </source>
</evidence>
<comment type="caution">
    <text evidence="1">The sequence shown here is derived from an EMBL/GenBank/DDBJ whole genome shotgun (WGS) entry which is preliminary data.</text>
</comment>
<protein>
    <submittedName>
        <fullName evidence="1">Uncharacterized protein</fullName>
    </submittedName>
</protein>
<gene>
    <name evidence="1" type="ORF">FMM72_02125</name>
</gene>
<dbReference type="EMBL" id="VIQT01000004">
    <property type="protein sequence ID" value="NDO38050.1"/>
    <property type="molecule type" value="Genomic_DNA"/>
</dbReference>
<dbReference type="AlphaFoldDB" id="A0A845SUC8"/>
<evidence type="ECO:0000313" key="2">
    <source>
        <dbReference type="Proteomes" id="UP000462501"/>
    </source>
</evidence>